<dbReference type="HAMAP" id="MF_00758">
    <property type="entry name" value="UPF0301"/>
    <property type="match status" value="1"/>
</dbReference>
<evidence type="ECO:0000313" key="2">
    <source>
        <dbReference type="Proteomes" id="UP001174909"/>
    </source>
</evidence>
<accession>A0AA35SEZ5</accession>
<organism evidence="1 2">
    <name type="scientific">Geodia barretti</name>
    <name type="common">Barrett's horny sponge</name>
    <dbReference type="NCBI Taxonomy" id="519541"/>
    <lineage>
        <taxon>Eukaryota</taxon>
        <taxon>Metazoa</taxon>
        <taxon>Porifera</taxon>
        <taxon>Demospongiae</taxon>
        <taxon>Heteroscleromorpha</taxon>
        <taxon>Tetractinellida</taxon>
        <taxon>Astrophorina</taxon>
        <taxon>Geodiidae</taxon>
        <taxon>Geodia</taxon>
    </lineage>
</organism>
<dbReference type="InterPro" id="IPR003774">
    <property type="entry name" value="AlgH-like"/>
</dbReference>
<proteinExistence type="inferred from homology"/>
<gene>
    <name evidence="1" type="ORF">GBAR_LOCUS16218</name>
</gene>
<dbReference type="PANTHER" id="PTHR30327:SF1">
    <property type="entry name" value="UPF0301 PROTEIN YQGE"/>
    <property type="match status" value="1"/>
</dbReference>
<dbReference type="AlphaFoldDB" id="A0AA35SEZ5"/>
<keyword evidence="2" id="KW-1185">Reference proteome</keyword>
<dbReference type="GO" id="GO:0005829">
    <property type="term" value="C:cytosol"/>
    <property type="evidence" value="ECO:0007669"/>
    <property type="project" value="TreeGrafter"/>
</dbReference>
<dbReference type="EMBL" id="CASHTH010002334">
    <property type="protein sequence ID" value="CAI8028439.1"/>
    <property type="molecule type" value="Genomic_DNA"/>
</dbReference>
<sequence length="173" mass="18625">MPGLPDSRFRQTVTYLCGHNSDGALGIVINRPSKMKLGEVFEQLSLDNRDLDSGQSELLKGGPVNRERGFVLHEAGGTWDSTISICGNIEVTTSRDVLSAIAGRTGPRRALLALGCAGWGEGQLEQELHSNSWMVVDATEEILFETPFEQRWAASAALLGVDVARLGLHAGHA</sequence>
<dbReference type="Gene3D" id="3.40.1740.10">
    <property type="entry name" value="VC0467-like"/>
    <property type="match status" value="1"/>
</dbReference>
<dbReference type="Pfam" id="PF02622">
    <property type="entry name" value="DUF179"/>
    <property type="match status" value="1"/>
</dbReference>
<dbReference type="Proteomes" id="UP001174909">
    <property type="component" value="Unassembled WGS sequence"/>
</dbReference>
<evidence type="ECO:0000313" key="1">
    <source>
        <dbReference type="EMBL" id="CAI8028439.1"/>
    </source>
</evidence>
<dbReference type="SUPFAM" id="SSF143456">
    <property type="entry name" value="VC0467-like"/>
    <property type="match status" value="1"/>
</dbReference>
<dbReference type="NCBIfam" id="NF001266">
    <property type="entry name" value="PRK00228.1-1"/>
    <property type="match status" value="1"/>
</dbReference>
<protein>
    <submittedName>
        <fullName evidence="1">UPF0301 protein Sde_3637</fullName>
    </submittedName>
</protein>
<dbReference type="PANTHER" id="PTHR30327">
    <property type="entry name" value="UNCHARACTERIZED PROTEIN YQGE"/>
    <property type="match status" value="1"/>
</dbReference>
<comment type="caution">
    <text evidence="1">The sequence shown here is derived from an EMBL/GenBank/DDBJ whole genome shotgun (WGS) entry which is preliminary data.</text>
</comment>
<reference evidence="1" key="1">
    <citation type="submission" date="2023-03" db="EMBL/GenBank/DDBJ databases">
        <authorList>
            <person name="Steffen K."/>
            <person name="Cardenas P."/>
        </authorList>
    </citation>
    <scope>NUCLEOTIDE SEQUENCE</scope>
</reference>
<name>A0AA35SEZ5_GEOBA</name>